<dbReference type="Pfam" id="PF00789">
    <property type="entry name" value="UBX"/>
    <property type="match status" value="1"/>
</dbReference>
<dbReference type="InterPro" id="IPR059238">
    <property type="entry name" value="UBX1_UBXN9"/>
</dbReference>
<dbReference type="STRING" id="1051890.A0A3N4M4I3"/>
<sequence length="528" mass="57617">MSSHVVVVDKTARRFTFKVSPETVLSEVFQQACKKAGVDTSLHGLKHGNKTLDLSLPFRFTKLSPGAKLELVQLPKARSSAPASVTVALQMMDSSNNSRVTEKFPNTASIWSILRSFEQQSRSLGVGGINITEQAVVPTNESGGSSRLFYAMPVVQIVNRELATLEDLQKTLQEMGFNSGTALLRLKLRPTEIPLEEALERISEITPAVTPLPATPAELAPILSSPPPPPRQSTSVMEGEPSSSGDSGNREMDIDLVSSIERAPPVVPTQPTVSTQSPLLTGMTQLPRFSTALKPPRNPSQPRAVTVFAPAQGTIPEAAKLQFDDSEYDLTVAQARKIQANLVASGRPQRLLSEVELAEKERERIEKREKVSEIEIRVRFPDHMIIQTTFQGVDKAEDLYSFVRSTLRYPEEPFYLYIAPPVKRISPQAGRLSLDLQFTHRTLVNFSWEQAVSGKAMAEPALNDNYLAQAKAIKVDKSQLEMAGVEDEDEERDKGKRQGAGRAGGSASGSGNGGGGKLPKWLKLGGKK</sequence>
<dbReference type="AlphaFoldDB" id="A0A3N4M4I3"/>
<dbReference type="PANTHER" id="PTHR46467">
    <property type="entry name" value="TETHER CONTAINING UBX DOMAIN FOR GLUT4"/>
    <property type="match status" value="1"/>
</dbReference>
<proteinExistence type="predicted"/>
<dbReference type="Proteomes" id="UP000267821">
    <property type="component" value="Unassembled WGS sequence"/>
</dbReference>
<dbReference type="InterPro" id="IPR001012">
    <property type="entry name" value="UBX_dom"/>
</dbReference>
<name>A0A3N4M4I3_9PEZI</name>
<dbReference type="GO" id="GO:0005634">
    <property type="term" value="C:nucleus"/>
    <property type="evidence" value="ECO:0007669"/>
    <property type="project" value="TreeGrafter"/>
</dbReference>
<protein>
    <recommendedName>
        <fullName evidence="2">UBX domain-containing protein</fullName>
    </recommendedName>
</protein>
<dbReference type="GO" id="GO:0005737">
    <property type="term" value="C:cytoplasm"/>
    <property type="evidence" value="ECO:0007669"/>
    <property type="project" value="TreeGrafter"/>
</dbReference>
<dbReference type="Pfam" id="PF11470">
    <property type="entry name" value="TUG-UBL1"/>
    <property type="match status" value="1"/>
</dbReference>
<evidence type="ECO:0000259" key="2">
    <source>
        <dbReference type="PROSITE" id="PS50033"/>
    </source>
</evidence>
<dbReference type="InterPro" id="IPR021569">
    <property type="entry name" value="TUG-UBL1"/>
</dbReference>
<feature type="compositionally biased region" description="Low complexity" evidence="1">
    <location>
        <begin position="518"/>
        <end position="528"/>
    </location>
</feature>
<feature type="domain" description="UBX" evidence="2">
    <location>
        <begin position="369"/>
        <end position="423"/>
    </location>
</feature>
<dbReference type="CDD" id="cd16105">
    <property type="entry name" value="Ubl_ASPSCR1_like"/>
    <property type="match status" value="1"/>
</dbReference>
<reference evidence="3 4" key="1">
    <citation type="journal article" date="2018" name="Nat. Ecol. Evol.">
        <title>Pezizomycetes genomes reveal the molecular basis of ectomycorrhizal truffle lifestyle.</title>
        <authorList>
            <person name="Murat C."/>
            <person name="Payen T."/>
            <person name="Noel B."/>
            <person name="Kuo A."/>
            <person name="Morin E."/>
            <person name="Chen J."/>
            <person name="Kohler A."/>
            <person name="Krizsan K."/>
            <person name="Balestrini R."/>
            <person name="Da Silva C."/>
            <person name="Montanini B."/>
            <person name="Hainaut M."/>
            <person name="Levati E."/>
            <person name="Barry K.W."/>
            <person name="Belfiori B."/>
            <person name="Cichocki N."/>
            <person name="Clum A."/>
            <person name="Dockter R.B."/>
            <person name="Fauchery L."/>
            <person name="Guy J."/>
            <person name="Iotti M."/>
            <person name="Le Tacon F."/>
            <person name="Lindquist E.A."/>
            <person name="Lipzen A."/>
            <person name="Malagnac F."/>
            <person name="Mello A."/>
            <person name="Molinier V."/>
            <person name="Miyauchi S."/>
            <person name="Poulain J."/>
            <person name="Riccioni C."/>
            <person name="Rubini A."/>
            <person name="Sitrit Y."/>
            <person name="Splivallo R."/>
            <person name="Traeger S."/>
            <person name="Wang M."/>
            <person name="Zifcakova L."/>
            <person name="Wipf D."/>
            <person name="Zambonelli A."/>
            <person name="Paolocci F."/>
            <person name="Nowrousian M."/>
            <person name="Ottonello S."/>
            <person name="Baldrian P."/>
            <person name="Spatafora J.W."/>
            <person name="Henrissat B."/>
            <person name="Nagy L.G."/>
            <person name="Aury J.M."/>
            <person name="Wincker P."/>
            <person name="Grigoriev I.V."/>
            <person name="Bonfante P."/>
            <person name="Martin F.M."/>
        </authorList>
    </citation>
    <scope>NUCLEOTIDE SEQUENCE [LARGE SCALE GENOMIC DNA]</scope>
    <source>
        <strain evidence="3 4">ATCC MYA-4762</strain>
    </source>
</reference>
<dbReference type="PANTHER" id="PTHR46467:SF1">
    <property type="entry name" value="TETHER CONTAINING UBX DOMAIN FOR GLUT4"/>
    <property type="match status" value="1"/>
</dbReference>
<feature type="compositionally biased region" description="Polar residues" evidence="1">
    <location>
        <begin position="232"/>
        <end position="247"/>
    </location>
</feature>
<dbReference type="InterPro" id="IPR029071">
    <property type="entry name" value="Ubiquitin-like_domsf"/>
</dbReference>
<dbReference type="GO" id="GO:0006886">
    <property type="term" value="P:intracellular protein transport"/>
    <property type="evidence" value="ECO:0007669"/>
    <property type="project" value="TreeGrafter"/>
</dbReference>
<organism evidence="3 4">
    <name type="scientific">Terfezia boudieri ATCC MYA-4762</name>
    <dbReference type="NCBI Taxonomy" id="1051890"/>
    <lineage>
        <taxon>Eukaryota</taxon>
        <taxon>Fungi</taxon>
        <taxon>Dikarya</taxon>
        <taxon>Ascomycota</taxon>
        <taxon>Pezizomycotina</taxon>
        <taxon>Pezizomycetes</taxon>
        <taxon>Pezizales</taxon>
        <taxon>Pezizaceae</taxon>
        <taxon>Terfezia</taxon>
    </lineage>
</organism>
<dbReference type="CDD" id="cd17075">
    <property type="entry name" value="UBX1_UBXN9"/>
    <property type="match status" value="1"/>
</dbReference>
<dbReference type="EMBL" id="ML121528">
    <property type="protein sequence ID" value="RPB28878.1"/>
    <property type="molecule type" value="Genomic_DNA"/>
</dbReference>
<feature type="compositionally biased region" description="Gly residues" evidence="1">
    <location>
        <begin position="501"/>
        <end position="517"/>
    </location>
</feature>
<evidence type="ECO:0000256" key="1">
    <source>
        <dbReference type="SAM" id="MobiDB-lite"/>
    </source>
</evidence>
<keyword evidence="4" id="KW-1185">Reference proteome</keyword>
<evidence type="ECO:0000313" key="3">
    <source>
        <dbReference type="EMBL" id="RPB28878.1"/>
    </source>
</evidence>
<gene>
    <name evidence="3" type="ORF">L211DRAFT_800733</name>
</gene>
<dbReference type="SUPFAM" id="SSF54236">
    <property type="entry name" value="Ubiquitin-like"/>
    <property type="match status" value="2"/>
</dbReference>
<dbReference type="Gene3D" id="3.10.20.90">
    <property type="entry name" value="Phosphatidylinositol 3-kinase Catalytic Subunit, Chain A, domain 1"/>
    <property type="match status" value="2"/>
</dbReference>
<feature type="region of interest" description="Disordered" evidence="1">
    <location>
        <begin position="218"/>
        <end position="251"/>
    </location>
</feature>
<dbReference type="OrthoDB" id="440781at2759"/>
<feature type="region of interest" description="Disordered" evidence="1">
    <location>
        <begin position="482"/>
        <end position="528"/>
    </location>
</feature>
<evidence type="ECO:0000313" key="4">
    <source>
        <dbReference type="Proteomes" id="UP000267821"/>
    </source>
</evidence>
<accession>A0A3N4M4I3</accession>
<dbReference type="PROSITE" id="PS50033">
    <property type="entry name" value="UBX"/>
    <property type="match status" value="1"/>
</dbReference>
<dbReference type="GO" id="GO:0012506">
    <property type="term" value="C:vesicle membrane"/>
    <property type="evidence" value="ECO:0007669"/>
    <property type="project" value="TreeGrafter"/>
</dbReference>
<dbReference type="InParanoid" id="A0A3N4M4I3"/>